<proteinExistence type="predicted"/>
<feature type="domain" description="25S rRNA (uridine-N(3))-methyltransferase BMT5-like" evidence="1">
    <location>
        <begin position="81"/>
        <end position="254"/>
    </location>
</feature>
<gene>
    <name evidence="2" type="ORF">BASA50_000849</name>
</gene>
<sequence length="297" mass="32545">MGKQKKAKLVQLLKKFTAPVAKNQKKPLINTATSNGSKEKSKRIAYVPKTTSSAAPTPTVTHVKHIQSKHSFQFEADDSVLLVGEGNFSFAASLMEELSGSIALTATCFDSADVVNSKYPDAHEFIAELADWEATVHYNVDATKLQSVKALRGKRFTKILFNFPHVGGGIKDQDRNVRQNQALIGGFLSSALGFMSSIKGFGDSKNGVLFVTTKSGMPYELWDVKALAKANNHLKCLKSFVFRPEAFPRYFHRRTIGFAEGLSATDNSEITRLPSRTFAFVHIDSKTSADNDGTDSS</sequence>
<name>A0ABQ8ESH0_9FUNG</name>
<dbReference type="Proteomes" id="UP001648503">
    <property type="component" value="Unassembled WGS sequence"/>
</dbReference>
<dbReference type="PANTHER" id="PTHR11538:SF26">
    <property type="entry name" value="FERREDOXIN-FOLD ANTICODON-BINDING DOMAIN-CONTAINING PROTEIN 1"/>
    <property type="match status" value="1"/>
</dbReference>
<comment type="caution">
    <text evidence="2">The sequence shown here is derived from an EMBL/GenBank/DDBJ whole genome shotgun (WGS) entry which is preliminary data.</text>
</comment>
<dbReference type="Pfam" id="PF10354">
    <property type="entry name" value="BMT5-like"/>
    <property type="match status" value="1"/>
</dbReference>
<reference evidence="2 3" key="1">
    <citation type="submission" date="2021-02" db="EMBL/GenBank/DDBJ databases">
        <title>Variation within the Batrachochytrium salamandrivorans European outbreak.</title>
        <authorList>
            <person name="Kelly M."/>
            <person name="Pasmans F."/>
            <person name="Shea T.P."/>
            <person name="Munoz J.F."/>
            <person name="Carranza S."/>
            <person name="Cuomo C.A."/>
            <person name="Martel A."/>
        </authorList>
    </citation>
    <scope>NUCLEOTIDE SEQUENCE [LARGE SCALE GENOMIC DNA]</scope>
    <source>
        <strain evidence="2 3">AMFP18/2</strain>
    </source>
</reference>
<dbReference type="EMBL" id="JAFCIX010000577">
    <property type="protein sequence ID" value="KAH6585905.1"/>
    <property type="molecule type" value="Genomic_DNA"/>
</dbReference>
<keyword evidence="3" id="KW-1185">Reference proteome</keyword>
<dbReference type="PANTHER" id="PTHR11538">
    <property type="entry name" value="PHENYLALANYL-TRNA SYNTHETASE"/>
    <property type="match status" value="1"/>
</dbReference>
<organism evidence="2 3">
    <name type="scientific">Batrachochytrium salamandrivorans</name>
    <dbReference type="NCBI Taxonomy" id="1357716"/>
    <lineage>
        <taxon>Eukaryota</taxon>
        <taxon>Fungi</taxon>
        <taxon>Fungi incertae sedis</taxon>
        <taxon>Chytridiomycota</taxon>
        <taxon>Chytridiomycota incertae sedis</taxon>
        <taxon>Chytridiomycetes</taxon>
        <taxon>Rhizophydiales</taxon>
        <taxon>Rhizophydiales incertae sedis</taxon>
        <taxon>Batrachochytrium</taxon>
    </lineage>
</organism>
<evidence type="ECO:0000313" key="2">
    <source>
        <dbReference type="EMBL" id="KAH6585905.1"/>
    </source>
</evidence>
<evidence type="ECO:0000313" key="3">
    <source>
        <dbReference type="Proteomes" id="UP001648503"/>
    </source>
</evidence>
<dbReference type="InterPro" id="IPR019446">
    <property type="entry name" value="BMT5-like"/>
</dbReference>
<evidence type="ECO:0000259" key="1">
    <source>
        <dbReference type="Pfam" id="PF10354"/>
    </source>
</evidence>
<accession>A0ABQ8ESH0</accession>
<protein>
    <recommendedName>
        <fullName evidence="1">25S rRNA (uridine-N(3))-methyltransferase BMT5-like domain-containing protein</fullName>
    </recommendedName>
</protein>